<sequence length="117" mass="13068">MKNCLLTCCLFLLSGCLVIQAQRVHLFSQGLAIGPCHQYGREALYTDRLAYHLYRGDLKKPAESQSLTAVGGDSLRWQTVTPDSQGKFRGRSFNNGYLYLTYTADRDQVAVLHATGH</sequence>
<evidence type="ECO:0000313" key="2">
    <source>
        <dbReference type="EMBL" id="MFC5411692.1"/>
    </source>
</evidence>
<dbReference type="Proteomes" id="UP001596106">
    <property type="component" value="Unassembled WGS sequence"/>
</dbReference>
<reference evidence="3" key="1">
    <citation type="journal article" date="2019" name="Int. J. Syst. Evol. Microbiol.">
        <title>The Global Catalogue of Microorganisms (GCM) 10K type strain sequencing project: providing services to taxonomists for standard genome sequencing and annotation.</title>
        <authorList>
            <consortium name="The Broad Institute Genomics Platform"/>
            <consortium name="The Broad Institute Genome Sequencing Center for Infectious Disease"/>
            <person name="Wu L."/>
            <person name="Ma J."/>
        </authorList>
    </citation>
    <scope>NUCLEOTIDE SEQUENCE [LARGE SCALE GENOMIC DNA]</scope>
    <source>
        <strain evidence="3">CCUG 55250</strain>
    </source>
</reference>
<keyword evidence="1" id="KW-0732">Signal</keyword>
<evidence type="ECO:0000256" key="1">
    <source>
        <dbReference type="SAM" id="SignalP"/>
    </source>
</evidence>
<feature type="chain" id="PRO_5045220616" evidence="1">
    <location>
        <begin position="22"/>
        <end position="117"/>
    </location>
</feature>
<proteinExistence type="predicted"/>
<organism evidence="2 3">
    <name type="scientific">Larkinella bovis</name>
    <dbReference type="NCBI Taxonomy" id="683041"/>
    <lineage>
        <taxon>Bacteria</taxon>
        <taxon>Pseudomonadati</taxon>
        <taxon>Bacteroidota</taxon>
        <taxon>Cytophagia</taxon>
        <taxon>Cytophagales</taxon>
        <taxon>Spirosomataceae</taxon>
        <taxon>Larkinella</taxon>
    </lineage>
</organism>
<dbReference type="RefSeq" id="WP_379848577.1">
    <property type="nucleotide sequence ID" value="NZ_JBHSMA010000007.1"/>
</dbReference>
<dbReference type="PROSITE" id="PS51257">
    <property type="entry name" value="PROKAR_LIPOPROTEIN"/>
    <property type="match status" value="1"/>
</dbReference>
<accession>A0ABW0IGW4</accession>
<comment type="caution">
    <text evidence="2">The sequence shown here is derived from an EMBL/GenBank/DDBJ whole genome shotgun (WGS) entry which is preliminary data.</text>
</comment>
<dbReference type="EMBL" id="JBHSMA010000007">
    <property type="protein sequence ID" value="MFC5411692.1"/>
    <property type="molecule type" value="Genomic_DNA"/>
</dbReference>
<protein>
    <submittedName>
        <fullName evidence="2">Uncharacterized protein</fullName>
    </submittedName>
</protein>
<evidence type="ECO:0000313" key="3">
    <source>
        <dbReference type="Proteomes" id="UP001596106"/>
    </source>
</evidence>
<keyword evidence="3" id="KW-1185">Reference proteome</keyword>
<gene>
    <name evidence="2" type="ORF">ACFPMF_20385</name>
</gene>
<feature type="signal peptide" evidence="1">
    <location>
        <begin position="1"/>
        <end position="21"/>
    </location>
</feature>
<name>A0ABW0IGW4_9BACT</name>